<gene>
    <name evidence="1" type="ORF">PCOR1329_LOCUS6399</name>
</gene>
<accession>A0ABN9PZF8</accession>
<evidence type="ECO:0000313" key="1">
    <source>
        <dbReference type="EMBL" id="CAK0797254.1"/>
    </source>
</evidence>
<comment type="caution">
    <text evidence="1">The sequence shown here is derived from an EMBL/GenBank/DDBJ whole genome shotgun (WGS) entry which is preliminary data.</text>
</comment>
<keyword evidence="2" id="KW-1185">Reference proteome</keyword>
<dbReference type="Proteomes" id="UP001189429">
    <property type="component" value="Unassembled WGS sequence"/>
</dbReference>
<evidence type="ECO:0000313" key="2">
    <source>
        <dbReference type="Proteomes" id="UP001189429"/>
    </source>
</evidence>
<sequence>MNGFGEAEEVTTTEEDIMSDAAPAAAAATAIADSADGPPPLPLIPPMDPTGHHVVVTPDAWSQPAQAAAQTQGADTGVTTISAVGDPHLQNVHGQRFDLMKKGTHILIQIPRGESARSTLLRVVADASRLGRRCADIYFQRLNVTGAWADQKQRGGFHYESRSLINKTSTWLGFGKVDLKITRGRTREGVEYLNFYARHLGRAGFVVGGLLGEDDHTDATTPSVECLKRLSLHRPSARKRIHAVNEQNSSAVSVAVASFK</sequence>
<name>A0ABN9PZF8_9DINO</name>
<dbReference type="EMBL" id="CAUYUJ010001714">
    <property type="protein sequence ID" value="CAK0797254.1"/>
    <property type="molecule type" value="Genomic_DNA"/>
</dbReference>
<protein>
    <submittedName>
        <fullName evidence="1">Uncharacterized protein</fullName>
    </submittedName>
</protein>
<organism evidence="1 2">
    <name type="scientific">Prorocentrum cordatum</name>
    <dbReference type="NCBI Taxonomy" id="2364126"/>
    <lineage>
        <taxon>Eukaryota</taxon>
        <taxon>Sar</taxon>
        <taxon>Alveolata</taxon>
        <taxon>Dinophyceae</taxon>
        <taxon>Prorocentrales</taxon>
        <taxon>Prorocentraceae</taxon>
        <taxon>Prorocentrum</taxon>
    </lineage>
</organism>
<reference evidence="1" key="1">
    <citation type="submission" date="2023-10" db="EMBL/GenBank/DDBJ databases">
        <authorList>
            <person name="Chen Y."/>
            <person name="Shah S."/>
            <person name="Dougan E. K."/>
            <person name="Thang M."/>
            <person name="Chan C."/>
        </authorList>
    </citation>
    <scope>NUCLEOTIDE SEQUENCE [LARGE SCALE GENOMIC DNA]</scope>
</reference>
<proteinExistence type="predicted"/>